<dbReference type="AlphaFoldDB" id="A0A061DRX8"/>
<evidence type="ECO:0000313" key="2">
    <source>
        <dbReference type="Proteomes" id="UP000026915"/>
    </source>
</evidence>
<organism evidence="1 2">
    <name type="scientific">Theobroma cacao</name>
    <name type="common">Cacao</name>
    <name type="synonym">Cocoa</name>
    <dbReference type="NCBI Taxonomy" id="3641"/>
    <lineage>
        <taxon>Eukaryota</taxon>
        <taxon>Viridiplantae</taxon>
        <taxon>Streptophyta</taxon>
        <taxon>Embryophyta</taxon>
        <taxon>Tracheophyta</taxon>
        <taxon>Spermatophyta</taxon>
        <taxon>Magnoliopsida</taxon>
        <taxon>eudicotyledons</taxon>
        <taxon>Gunneridae</taxon>
        <taxon>Pentapetalae</taxon>
        <taxon>rosids</taxon>
        <taxon>malvids</taxon>
        <taxon>Malvales</taxon>
        <taxon>Malvaceae</taxon>
        <taxon>Byttnerioideae</taxon>
        <taxon>Theobroma</taxon>
    </lineage>
</organism>
<name>A0A061DRX8_THECC</name>
<keyword evidence="2" id="KW-1185">Reference proteome</keyword>
<dbReference type="EMBL" id="CM001879">
    <property type="protein sequence ID" value="EOX95564.1"/>
    <property type="molecule type" value="Genomic_DNA"/>
</dbReference>
<dbReference type="InParanoid" id="A0A061DRX8"/>
<dbReference type="HOGENOM" id="CLU_2578654_0_0_1"/>
<proteinExistence type="predicted"/>
<protein>
    <submittedName>
        <fullName evidence="1">Uncharacterized protein</fullName>
    </submittedName>
</protein>
<dbReference type="Gramene" id="EOX95564">
    <property type="protein sequence ID" value="EOX95564"/>
    <property type="gene ID" value="TCM_005022"/>
</dbReference>
<gene>
    <name evidence="1" type="ORF">TCM_005022</name>
</gene>
<evidence type="ECO:0000313" key="1">
    <source>
        <dbReference type="EMBL" id="EOX95564.1"/>
    </source>
</evidence>
<reference evidence="1 2" key="1">
    <citation type="journal article" date="2013" name="Genome Biol.">
        <title>The genome sequence of the most widely cultivated cacao type and its use to identify candidate genes regulating pod color.</title>
        <authorList>
            <person name="Motamayor J.C."/>
            <person name="Mockaitis K."/>
            <person name="Schmutz J."/>
            <person name="Haiminen N."/>
            <person name="Iii D.L."/>
            <person name="Cornejo O."/>
            <person name="Findley S.D."/>
            <person name="Zheng P."/>
            <person name="Utro F."/>
            <person name="Royaert S."/>
            <person name="Saski C."/>
            <person name="Jenkins J."/>
            <person name="Podicheti R."/>
            <person name="Zhao M."/>
            <person name="Scheffler B.E."/>
            <person name="Stack J.C."/>
            <person name="Feltus F.A."/>
            <person name="Mustiga G.M."/>
            <person name="Amores F."/>
            <person name="Phillips W."/>
            <person name="Marelli J.P."/>
            <person name="May G.D."/>
            <person name="Shapiro H."/>
            <person name="Ma J."/>
            <person name="Bustamante C.D."/>
            <person name="Schnell R.J."/>
            <person name="Main D."/>
            <person name="Gilbert D."/>
            <person name="Parida L."/>
            <person name="Kuhn D.N."/>
        </authorList>
    </citation>
    <scope>NUCLEOTIDE SEQUENCE [LARGE SCALE GENOMIC DNA]</scope>
    <source>
        <strain evidence="2">cv. Matina 1-6</strain>
    </source>
</reference>
<dbReference type="Proteomes" id="UP000026915">
    <property type="component" value="Chromosome 1"/>
</dbReference>
<sequence>MKKRMVLHQRGMGYRYVAVLRQMWSPVSCGSEARRGVDVKCDVCGSCGAAMVLGIKSFRLLQKLIKVGVEATGFEKIADLR</sequence>
<accession>A0A061DRX8</accession>